<protein>
    <submittedName>
        <fullName evidence="1">Uncharacterized protein</fullName>
    </submittedName>
</protein>
<proteinExistence type="predicted"/>
<gene>
    <name evidence="1" type="ORF">OSB04_016304</name>
</gene>
<reference evidence="1" key="1">
    <citation type="submission" date="2023-03" db="EMBL/GenBank/DDBJ databases">
        <title>Chromosome-scale reference genome and RAD-based genetic map of yellow starthistle (Centaurea solstitialis) reveal putative structural variation and QTLs associated with invader traits.</title>
        <authorList>
            <person name="Reatini B."/>
            <person name="Cang F.A."/>
            <person name="Jiang Q."/>
            <person name="Mckibben M.T.W."/>
            <person name="Barker M.S."/>
            <person name="Rieseberg L.H."/>
            <person name="Dlugosch K.M."/>
        </authorList>
    </citation>
    <scope>NUCLEOTIDE SEQUENCE</scope>
    <source>
        <strain evidence="1">CAN-66</strain>
        <tissue evidence="1">Leaf</tissue>
    </source>
</reference>
<sequence>MEMANENENWKTTKSSFLIQALRFSTSLNRRIILSSHAVMNLMFNLRSQWFNFRVLDNMPLVVLGMRLAKDFHVLYQHRYLVARKDFIGCKRAEPSSSSIRLELGSFKCIKFELELGSFRALCVKLELELVKNQESSGSARARLGLVDLFNMLLVAEDDMSNLLFEKEILHL</sequence>
<evidence type="ECO:0000313" key="1">
    <source>
        <dbReference type="EMBL" id="KAJ9552259.1"/>
    </source>
</evidence>
<name>A0AA38WJK4_9ASTR</name>
<evidence type="ECO:0000313" key="2">
    <source>
        <dbReference type="Proteomes" id="UP001172457"/>
    </source>
</evidence>
<dbReference type="AlphaFoldDB" id="A0AA38WJK4"/>
<organism evidence="1 2">
    <name type="scientific">Centaurea solstitialis</name>
    <name type="common">yellow star-thistle</name>
    <dbReference type="NCBI Taxonomy" id="347529"/>
    <lineage>
        <taxon>Eukaryota</taxon>
        <taxon>Viridiplantae</taxon>
        <taxon>Streptophyta</taxon>
        <taxon>Embryophyta</taxon>
        <taxon>Tracheophyta</taxon>
        <taxon>Spermatophyta</taxon>
        <taxon>Magnoliopsida</taxon>
        <taxon>eudicotyledons</taxon>
        <taxon>Gunneridae</taxon>
        <taxon>Pentapetalae</taxon>
        <taxon>asterids</taxon>
        <taxon>campanulids</taxon>
        <taxon>Asterales</taxon>
        <taxon>Asteraceae</taxon>
        <taxon>Carduoideae</taxon>
        <taxon>Cardueae</taxon>
        <taxon>Centaureinae</taxon>
        <taxon>Centaurea</taxon>
    </lineage>
</organism>
<dbReference type="Proteomes" id="UP001172457">
    <property type="component" value="Chromosome 4"/>
</dbReference>
<comment type="caution">
    <text evidence="1">The sequence shown here is derived from an EMBL/GenBank/DDBJ whole genome shotgun (WGS) entry which is preliminary data.</text>
</comment>
<dbReference type="EMBL" id="JARYMX010000004">
    <property type="protein sequence ID" value="KAJ9552259.1"/>
    <property type="molecule type" value="Genomic_DNA"/>
</dbReference>
<keyword evidence="2" id="KW-1185">Reference proteome</keyword>
<accession>A0AA38WJK4</accession>